<dbReference type="SMART" id="SM00214">
    <property type="entry name" value="VWC"/>
    <property type="match status" value="1"/>
</dbReference>
<dbReference type="PANTHER" id="PTHR46544">
    <property type="entry name" value="EXTRACELLULAR MATRIX PROTEIN 2-RELATED"/>
    <property type="match status" value="1"/>
</dbReference>
<dbReference type="Gene3D" id="6.20.200.20">
    <property type="match status" value="1"/>
</dbReference>
<feature type="signal peptide" evidence="1">
    <location>
        <begin position="1"/>
        <end position="22"/>
    </location>
</feature>
<feature type="chain" id="PRO_5029647513" evidence="1">
    <location>
        <begin position="23"/>
        <end position="162"/>
    </location>
</feature>
<dbReference type="GO" id="GO:0010811">
    <property type="term" value="P:positive regulation of cell-substrate adhesion"/>
    <property type="evidence" value="ECO:0007669"/>
    <property type="project" value="TreeGrafter"/>
</dbReference>
<dbReference type="EMBL" id="JACASF010000029">
    <property type="protein sequence ID" value="KAF6398631.1"/>
    <property type="molecule type" value="Genomic_DNA"/>
</dbReference>
<dbReference type="GO" id="GO:0031012">
    <property type="term" value="C:extracellular matrix"/>
    <property type="evidence" value="ECO:0007669"/>
    <property type="project" value="TreeGrafter"/>
</dbReference>
<evidence type="ECO:0000313" key="4">
    <source>
        <dbReference type="Proteomes" id="UP000550707"/>
    </source>
</evidence>
<comment type="caution">
    <text evidence="3">The sequence shown here is derived from an EMBL/GenBank/DDBJ whole genome shotgun (WGS) entry which is preliminary data.</text>
</comment>
<gene>
    <name evidence="3" type="ORF">HJG59_004268</name>
</gene>
<dbReference type="AlphaFoldDB" id="A0A7J8BJI5"/>
<keyword evidence="1" id="KW-0732">Signal</keyword>
<dbReference type="GO" id="GO:0030198">
    <property type="term" value="P:extracellular matrix organization"/>
    <property type="evidence" value="ECO:0007669"/>
    <property type="project" value="TreeGrafter"/>
</dbReference>
<dbReference type="PANTHER" id="PTHR46544:SF1">
    <property type="entry name" value="EXTRACELLULAR MATRIX PROTEIN 2"/>
    <property type="match status" value="1"/>
</dbReference>
<feature type="domain" description="VWFC" evidence="2">
    <location>
        <begin position="99"/>
        <end position="156"/>
    </location>
</feature>
<dbReference type="Pfam" id="PF00093">
    <property type="entry name" value="VWC"/>
    <property type="match status" value="1"/>
</dbReference>
<dbReference type="PROSITE" id="PS01208">
    <property type="entry name" value="VWFC_1"/>
    <property type="match status" value="1"/>
</dbReference>
<dbReference type="GO" id="GO:0070052">
    <property type="term" value="F:collagen V binding"/>
    <property type="evidence" value="ECO:0007669"/>
    <property type="project" value="TreeGrafter"/>
</dbReference>
<accession>A0A7J8BJI5</accession>
<dbReference type="PROSITE" id="PS50184">
    <property type="entry name" value="VWFC_2"/>
    <property type="match status" value="1"/>
</dbReference>
<dbReference type="GO" id="GO:0008201">
    <property type="term" value="F:heparin binding"/>
    <property type="evidence" value="ECO:0007669"/>
    <property type="project" value="TreeGrafter"/>
</dbReference>
<reference evidence="3 4" key="1">
    <citation type="journal article" date="2020" name="Nature">
        <title>Six reference-quality genomes reveal evolution of bat adaptations.</title>
        <authorList>
            <person name="Jebb D."/>
            <person name="Huang Z."/>
            <person name="Pippel M."/>
            <person name="Hughes G.M."/>
            <person name="Lavrichenko K."/>
            <person name="Devanna P."/>
            <person name="Winkler S."/>
            <person name="Jermiin L.S."/>
            <person name="Skirmuntt E.C."/>
            <person name="Katzourakis A."/>
            <person name="Burkitt-Gray L."/>
            <person name="Ray D.A."/>
            <person name="Sullivan K.A.M."/>
            <person name="Roscito J.G."/>
            <person name="Kirilenko B.M."/>
            <person name="Davalos L.M."/>
            <person name="Corthals A.P."/>
            <person name="Power M.L."/>
            <person name="Jones G."/>
            <person name="Ransome R.D."/>
            <person name="Dechmann D.K.N."/>
            <person name="Locatelli A.G."/>
            <person name="Puechmaille S.J."/>
            <person name="Fedrigo O."/>
            <person name="Jarvis E.D."/>
            <person name="Hiller M."/>
            <person name="Vernes S.C."/>
            <person name="Myers E.W."/>
            <person name="Teeling E.C."/>
        </authorList>
    </citation>
    <scope>NUCLEOTIDE SEQUENCE [LARGE SCALE GENOMIC DNA]</scope>
    <source>
        <strain evidence="3">MMolMol1</strain>
        <tissue evidence="3">Muscle</tissue>
    </source>
</reference>
<evidence type="ECO:0000256" key="1">
    <source>
        <dbReference type="SAM" id="SignalP"/>
    </source>
</evidence>
<evidence type="ECO:0000259" key="2">
    <source>
        <dbReference type="PROSITE" id="PS50184"/>
    </source>
</evidence>
<dbReference type="SUPFAM" id="SSF57603">
    <property type="entry name" value="FnI-like domain"/>
    <property type="match status" value="1"/>
</dbReference>
<name>A0A7J8BJI5_MOLMO</name>
<evidence type="ECO:0000313" key="3">
    <source>
        <dbReference type="EMBL" id="KAF6398631.1"/>
    </source>
</evidence>
<dbReference type="FunFam" id="2.10.70.10:FF:000013">
    <property type="entry name" value="Collagen, type I, alpha 1"/>
    <property type="match status" value="1"/>
</dbReference>
<dbReference type="Proteomes" id="UP000550707">
    <property type="component" value="Unassembled WGS sequence"/>
</dbReference>
<protein>
    <submittedName>
        <fullName evidence="3">Extracellular matrix protein 2</fullName>
    </submittedName>
</protein>
<dbReference type="InterPro" id="IPR043184">
    <property type="entry name" value="ECM2"/>
</dbReference>
<organism evidence="3 4">
    <name type="scientific">Molossus molossus</name>
    <name type="common">Pallas' mastiff bat</name>
    <name type="synonym">Vespertilio molossus</name>
    <dbReference type="NCBI Taxonomy" id="27622"/>
    <lineage>
        <taxon>Eukaryota</taxon>
        <taxon>Metazoa</taxon>
        <taxon>Chordata</taxon>
        <taxon>Craniata</taxon>
        <taxon>Vertebrata</taxon>
        <taxon>Euteleostomi</taxon>
        <taxon>Mammalia</taxon>
        <taxon>Eutheria</taxon>
        <taxon>Laurasiatheria</taxon>
        <taxon>Chiroptera</taxon>
        <taxon>Yangochiroptera</taxon>
        <taxon>Molossidae</taxon>
        <taxon>Molossus</taxon>
    </lineage>
</organism>
<sequence>MKCGSLFCVFLFIVLQMDFGQNDETPRKQRRKMYYRLKKSSSPNHRSSRQLGAQRTVVVTPAATHPMVNFDYSSEEKFESFLGFPGIESSYNVLQGKKGHCVVNGMTMYHTAMWSPEPCTTCLCSNGRVLCDETLCQPQTCPRTVTPEGECCPVCSDTGTNI</sequence>
<proteinExistence type="predicted"/>
<dbReference type="InterPro" id="IPR001007">
    <property type="entry name" value="VWF_dom"/>
</dbReference>
<keyword evidence="4" id="KW-1185">Reference proteome</keyword>